<feature type="region of interest" description="Disordered" evidence="1">
    <location>
        <begin position="1"/>
        <end position="133"/>
    </location>
</feature>
<evidence type="ECO:0000313" key="2">
    <source>
        <dbReference type="EMBL" id="CAL1601848.1"/>
    </source>
</evidence>
<name>A0AAV2LNA2_KNICA</name>
<feature type="compositionally biased region" description="Acidic residues" evidence="1">
    <location>
        <begin position="121"/>
        <end position="133"/>
    </location>
</feature>
<accession>A0AAV2LNA2</accession>
<feature type="compositionally biased region" description="Polar residues" evidence="1">
    <location>
        <begin position="71"/>
        <end position="81"/>
    </location>
</feature>
<evidence type="ECO:0008006" key="4">
    <source>
        <dbReference type="Google" id="ProtNLM"/>
    </source>
</evidence>
<proteinExistence type="predicted"/>
<feature type="region of interest" description="Disordered" evidence="1">
    <location>
        <begin position="300"/>
        <end position="331"/>
    </location>
</feature>
<gene>
    <name evidence="2" type="ORF">KC01_LOCUS29726</name>
</gene>
<dbReference type="Proteomes" id="UP001497482">
    <property type="component" value="Chromosome 3"/>
</dbReference>
<feature type="region of interest" description="Disordered" evidence="1">
    <location>
        <begin position="250"/>
        <end position="273"/>
    </location>
</feature>
<feature type="compositionally biased region" description="Low complexity" evidence="1">
    <location>
        <begin position="253"/>
        <end position="267"/>
    </location>
</feature>
<dbReference type="PANTHER" id="PTHR21678">
    <property type="entry name" value="GROWTH INHIBITION AND DIFFERENTIATION RELATED PROTEIN 88"/>
    <property type="match status" value="1"/>
</dbReference>
<sequence length="331" mass="37146">MEQENPKEQSTTAAQASATPSSQSKKPSQPLYVPKQRQSSKEKAQSQGDGPPKPRPRYTDKARKNARNKKSQAGASESVSGADQDAENAHDETTERLLQETQSKDQPEETEVTADGTSGLEEIENGEEESWDTMFNDDGECLDAHVLEELSIEDGKGKKSIQDSRFDYYNMNREYDDDIDLTDDEMSHIIEIYDFPTEFKTEDLLKLFHTNQQRGLDIKWIDEKHALGLFSSSLAAREALRSNHPLMKVRPLSKSSSATKAKARSSSDYLLPAKERPQTSAALARKLVIGALGVKSNLTKEQRDAEKKKLQDAKDQKRLAARQREDAWEGN</sequence>
<evidence type="ECO:0000313" key="3">
    <source>
        <dbReference type="Proteomes" id="UP001497482"/>
    </source>
</evidence>
<reference evidence="2 3" key="1">
    <citation type="submission" date="2024-04" db="EMBL/GenBank/DDBJ databases">
        <authorList>
            <person name="Waldvogel A.-M."/>
            <person name="Schoenle A."/>
        </authorList>
    </citation>
    <scope>NUCLEOTIDE SEQUENCE [LARGE SCALE GENOMIC DNA]</scope>
</reference>
<dbReference type="AlphaFoldDB" id="A0AAV2LNA2"/>
<keyword evidence="3" id="KW-1185">Reference proteome</keyword>
<evidence type="ECO:0000256" key="1">
    <source>
        <dbReference type="SAM" id="MobiDB-lite"/>
    </source>
</evidence>
<dbReference type="InterPro" id="IPR039884">
    <property type="entry name" value="R3HC1/R3HCL"/>
</dbReference>
<dbReference type="InterPro" id="IPR012677">
    <property type="entry name" value="Nucleotide-bd_a/b_plait_sf"/>
</dbReference>
<feature type="compositionally biased region" description="Basic and acidic residues" evidence="1">
    <location>
        <begin position="87"/>
        <end position="107"/>
    </location>
</feature>
<dbReference type="PANTHER" id="PTHR21678:SF7">
    <property type="entry name" value="COILED-COIL DOMAIN-CONTAINING PROTEIN R3HCC1L"/>
    <property type="match status" value="1"/>
</dbReference>
<dbReference type="EMBL" id="OZ035825">
    <property type="protein sequence ID" value="CAL1601848.1"/>
    <property type="molecule type" value="Genomic_DNA"/>
</dbReference>
<feature type="compositionally biased region" description="Low complexity" evidence="1">
    <location>
        <begin position="9"/>
        <end position="30"/>
    </location>
</feature>
<dbReference type="Gene3D" id="3.30.70.330">
    <property type="match status" value="1"/>
</dbReference>
<organism evidence="2 3">
    <name type="scientific">Knipowitschia caucasica</name>
    <name type="common">Caucasian dwarf goby</name>
    <name type="synonym">Pomatoschistus caucasicus</name>
    <dbReference type="NCBI Taxonomy" id="637954"/>
    <lineage>
        <taxon>Eukaryota</taxon>
        <taxon>Metazoa</taxon>
        <taxon>Chordata</taxon>
        <taxon>Craniata</taxon>
        <taxon>Vertebrata</taxon>
        <taxon>Euteleostomi</taxon>
        <taxon>Actinopterygii</taxon>
        <taxon>Neopterygii</taxon>
        <taxon>Teleostei</taxon>
        <taxon>Neoteleostei</taxon>
        <taxon>Acanthomorphata</taxon>
        <taxon>Gobiaria</taxon>
        <taxon>Gobiiformes</taxon>
        <taxon>Gobioidei</taxon>
        <taxon>Gobiidae</taxon>
        <taxon>Gobiinae</taxon>
        <taxon>Knipowitschia</taxon>
    </lineage>
</organism>
<protein>
    <recommendedName>
        <fullName evidence="4">R3H and coiled-coil domain-containing protein 1-like protein</fullName>
    </recommendedName>
</protein>